<reference evidence="1 2" key="1">
    <citation type="submission" date="2018-08" db="EMBL/GenBank/DDBJ databases">
        <title>A genome reference for cultivated species of the human gut microbiota.</title>
        <authorList>
            <person name="Zou Y."/>
            <person name="Xue W."/>
            <person name="Luo G."/>
        </authorList>
    </citation>
    <scope>NUCLEOTIDE SEQUENCE [LARGE SCALE GENOMIC DNA]</scope>
    <source>
        <strain evidence="1 2">AF14-7</strain>
    </source>
</reference>
<name>A0A412W3C1_9BACE</name>
<dbReference type="AlphaFoldDB" id="A0A412W3C1"/>
<proteinExistence type="predicted"/>
<accession>A0A412W3C1</accession>
<dbReference type="InterPro" id="IPR018534">
    <property type="entry name" value="Tet_reg_excision_RteC"/>
</dbReference>
<evidence type="ECO:0000313" key="2">
    <source>
        <dbReference type="Proteomes" id="UP000283369"/>
    </source>
</evidence>
<sequence length="281" mass="33759">MQKYINEILLRINEEMELRGIDENVNTEDALYMIDVIRPLFEKLREMTIAYEFQSEQEEIHFFKEIKPDILGRYIFFHKVVRIEMKRPIGSDDVQREYLHSQLNSLKYFFDQNLDFYQYYRSRATHLDTYYFVRYKSNFRLCLDCNFLDKDPAFSTGFDYKVAKILSNEMLRIYLNRQLQLLDRKTQIAEIRTSLSDFSLKWTGSKSEAIEWGYGLFAAKSLNYGNATIKEIMAFIEAAFGIELGDYYRTYLSLKNRKKDRTSFFTFIVEQLQKRMDDDIL</sequence>
<gene>
    <name evidence="1" type="ORF">DWW25_03350</name>
</gene>
<organism evidence="1 2">
    <name type="scientific">Bacteroides xylanisolvens</name>
    <dbReference type="NCBI Taxonomy" id="371601"/>
    <lineage>
        <taxon>Bacteria</taxon>
        <taxon>Pseudomonadati</taxon>
        <taxon>Bacteroidota</taxon>
        <taxon>Bacteroidia</taxon>
        <taxon>Bacteroidales</taxon>
        <taxon>Bacteroidaceae</taxon>
        <taxon>Bacteroides</taxon>
    </lineage>
</organism>
<evidence type="ECO:0000313" key="1">
    <source>
        <dbReference type="EMBL" id="RGV18300.1"/>
    </source>
</evidence>
<dbReference type="Pfam" id="PF09357">
    <property type="entry name" value="RteC"/>
    <property type="match status" value="1"/>
</dbReference>
<dbReference type="Proteomes" id="UP000283369">
    <property type="component" value="Unassembled WGS sequence"/>
</dbReference>
<dbReference type="EMBL" id="QRYV01000005">
    <property type="protein sequence ID" value="RGV18300.1"/>
    <property type="molecule type" value="Genomic_DNA"/>
</dbReference>
<dbReference type="RefSeq" id="WP_117809130.1">
    <property type="nucleotide sequence ID" value="NZ_JAQCUV010000005.1"/>
</dbReference>
<evidence type="ECO:0008006" key="3">
    <source>
        <dbReference type="Google" id="ProtNLM"/>
    </source>
</evidence>
<protein>
    <recommendedName>
        <fullName evidence="3">RteC protein</fullName>
    </recommendedName>
</protein>
<comment type="caution">
    <text evidence="1">The sequence shown here is derived from an EMBL/GenBank/DDBJ whole genome shotgun (WGS) entry which is preliminary data.</text>
</comment>